<reference evidence="2" key="1">
    <citation type="journal article" date="2015" name="Proc. Natl. Acad. Sci. U.S.A.">
        <title>Genome sequencing of adzuki bean (Vigna angularis) provides insight into high starch and low fat accumulation and domestication.</title>
        <authorList>
            <person name="Yang K."/>
            <person name="Tian Z."/>
            <person name="Chen C."/>
            <person name="Luo L."/>
            <person name="Zhao B."/>
            <person name="Wang Z."/>
            <person name="Yu L."/>
            <person name="Li Y."/>
            <person name="Sun Y."/>
            <person name="Li W."/>
            <person name="Chen Y."/>
            <person name="Li Y."/>
            <person name="Zhang Y."/>
            <person name="Ai D."/>
            <person name="Zhao J."/>
            <person name="Shang C."/>
            <person name="Ma Y."/>
            <person name="Wu B."/>
            <person name="Wang M."/>
            <person name="Gao L."/>
            <person name="Sun D."/>
            <person name="Zhang P."/>
            <person name="Guo F."/>
            <person name="Wang W."/>
            <person name="Li Y."/>
            <person name="Wang J."/>
            <person name="Varshney R.K."/>
            <person name="Wang J."/>
            <person name="Ling H.Q."/>
            <person name="Wan P."/>
        </authorList>
    </citation>
    <scope>NUCLEOTIDE SEQUENCE</scope>
    <source>
        <strain evidence="2">cv. Jingnong 6</strain>
    </source>
</reference>
<evidence type="ECO:0000313" key="1">
    <source>
        <dbReference type="EMBL" id="KOM25034.1"/>
    </source>
</evidence>
<protein>
    <submittedName>
        <fullName evidence="1">Uncharacterized protein</fullName>
    </submittedName>
</protein>
<name>A0A0L9T4L0_PHAAN</name>
<dbReference type="Gramene" id="KOM25034">
    <property type="protein sequence ID" value="KOM25034"/>
    <property type="gene ID" value="LR48_Vigan45s003600"/>
</dbReference>
<dbReference type="AlphaFoldDB" id="A0A0L9T4L0"/>
<accession>A0A0L9T4L0</accession>
<evidence type="ECO:0000313" key="2">
    <source>
        <dbReference type="Proteomes" id="UP000053144"/>
    </source>
</evidence>
<proteinExistence type="predicted"/>
<dbReference type="Proteomes" id="UP000053144">
    <property type="component" value="Unassembled WGS sequence"/>
</dbReference>
<organism evidence="1 2">
    <name type="scientific">Phaseolus angularis</name>
    <name type="common">Azuki bean</name>
    <name type="synonym">Vigna angularis</name>
    <dbReference type="NCBI Taxonomy" id="3914"/>
    <lineage>
        <taxon>Eukaryota</taxon>
        <taxon>Viridiplantae</taxon>
        <taxon>Streptophyta</taxon>
        <taxon>Embryophyta</taxon>
        <taxon>Tracheophyta</taxon>
        <taxon>Spermatophyta</taxon>
        <taxon>Magnoliopsida</taxon>
        <taxon>eudicotyledons</taxon>
        <taxon>Gunneridae</taxon>
        <taxon>Pentapetalae</taxon>
        <taxon>rosids</taxon>
        <taxon>fabids</taxon>
        <taxon>Fabales</taxon>
        <taxon>Fabaceae</taxon>
        <taxon>Papilionoideae</taxon>
        <taxon>50 kb inversion clade</taxon>
        <taxon>NPAAA clade</taxon>
        <taxon>indigoferoid/millettioid clade</taxon>
        <taxon>Phaseoleae</taxon>
        <taxon>Vigna</taxon>
    </lineage>
</organism>
<dbReference type="STRING" id="3914.A0A0L9T4L0"/>
<gene>
    <name evidence="1" type="ORF">LR48_Vigan45s003600</name>
</gene>
<dbReference type="EMBL" id="KQ258251">
    <property type="protein sequence ID" value="KOM25034.1"/>
    <property type="molecule type" value="Genomic_DNA"/>
</dbReference>
<sequence>MRYCLLDMGFNFEEACTDIDKYGPRVEIGDLADFINASQLEDEIDSLQDLPKNKHVASVDIQIEVSIFLFEDINNIVTIKSLKLGKIGIYM</sequence>